<dbReference type="EMBL" id="JADCKB010000035">
    <property type="protein sequence ID" value="MBE5041097.1"/>
    <property type="molecule type" value="Genomic_DNA"/>
</dbReference>
<keyword evidence="3" id="KW-1185">Reference proteome</keyword>
<name>A0A9D5R9J7_9FIRM</name>
<proteinExistence type="predicted"/>
<gene>
    <name evidence="2" type="ORF">INF28_11580</name>
</gene>
<protein>
    <submittedName>
        <fullName evidence="2">Uncharacterized protein</fullName>
    </submittedName>
</protein>
<comment type="caution">
    <text evidence="2">The sequence shown here is derived from an EMBL/GenBank/DDBJ whole genome shotgun (WGS) entry which is preliminary data.</text>
</comment>
<sequence length="81" mass="9129">MKAGSMVKSQKRIVRICLFLVLGILLQMVNITGMAAETIPFDTEEAGYTRAYTEQFNSKPENLAETSRDDTHYSKWQNGAI</sequence>
<dbReference type="RefSeq" id="WP_226393634.1">
    <property type="nucleotide sequence ID" value="NZ_JADCKB010000035.1"/>
</dbReference>
<dbReference type="AlphaFoldDB" id="A0A9D5R9J7"/>
<evidence type="ECO:0000256" key="1">
    <source>
        <dbReference type="SAM" id="MobiDB-lite"/>
    </source>
</evidence>
<dbReference type="Proteomes" id="UP000806542">
    <property type="component" value="Unassembled WGS sequence"/>
</dbReference>
<accession>A0A9D5R9J7</accession>
<evidence type="ECO:0000313" key="2">
    <source>
        <dbReference type="EMBL" id="MBE5041097.1"/>
    </source>
</evidence>
<reference evidence="2" key="1">
    <citation type="submission" date="2020-10" db="EMBL/GenBank/DDBJ databases">
        <title>ChiBAC.</title>
        <authorList>
            <person name="Zenner C."/>
            <person name="Hitch T.C.A."/>
            <person name="Clavel T."/>
        </authorList>
    </citation>
    <scope>NUCLEOTIDE SEQUENCE</scope>
    <source>
        <strain evidence="2">DSM 107454</strain>
    </source>
</reference>
<evidence type="ECO:0000313" key="3">
    <source>
        <dbReference type="Proteomes" id="UP000806542"/>
    </source>
</evidence>
<feature type="non-terminal residue" evidence="2">
    <location>
        <position position="81"/>
    </location>
</feature>
<organism evidence="2 3">
    <name type="scientific">Ructibacterium gallinarum</name>
    <dbReference type="NCBI Taxonomy" id="2779355"/>
    <lineage>
        <taxon>Bacteria</taxon>
        <taxon>Bacillati</taxon>
        <taxon>Bacillota</taxon>
        <taxon>Clostridia</taxon>
        <taxon>Eubacteriales</taxon>
        <taxon>Oscillospiraceae</taxon>
        <taxon>Ructibacterium</taxon>
    </lineage>
</organism>
<feature type="region of interest" description="Disordered" evidence="1">
    <location>
        <begin position="59"/>
        <end position="81"/>
    </location>
</feature>